<dbReference type="CDD" id="cd10170">
    <property type="entry name" value="ASKHA_NBD_HSP70"/>
    <property type="match status" value="1"/>
</dbReference>
<dbReference type="InterPro" id="IPR043129">
    <property type="entry name" value="ATPase_NBD"/>
</dbReference>
<dbReference type="Pfam" id="PF00012">
    <property type="entry name" value="HSP70"/>
    <property type="match status" value="1"/>
</dbReference>
<evidence type="ECO:0000313" key="3">
    <source>
        <dbReference type="EMBL" id="TKX24262.1"/>
    </source>
</evidence>
<accession>A0A4V6YAW3</accession>
<comment type="caution">
    <text evidence="3">The sequence shown here is derived from an EMBL/GenBank/DDBJ whole genome shotgun (WGS) entry which is preliminary data.</text>
</comment>
<dbReference type="InterPro" id="IPR013126">
    <property type="entry name" value="Hsp_70_fam"/>
</dbReference>
<dbReference type="GO" id="GO:0005524">
    <property type="term" value="F:ATP binding"/>
    <property type="evidence" value="ECO:0007669"/>
    <property type="project" value="UniProtKB-KW"/>
</dbReference>
<protein>
    <submittedName>
        <fullName evidence="3">Uncharacterized protein</fullName>
    </submittedName>
</protein>
<dbReference type="Proteomes" id="UP000308133">
    <property type="component" value="Unassembled WGS sequence"/>
</dbReference>
<dbReference type="AlphaFoldDB" id="A0A4V6YAW3"/>
<dbReference type="SUPFAM" id="SSF53067">
    <property type="entry name" value="Actin-like ATPase domain"/>
    <property type="match status" value="2"/>
</dbReference>
<dbReference type="EMBL" id="PTQR01000043">
    <property type="protein sequence ID" value="TKX24262.1"/>
    <property type="molecule type" value="Genomic_DNA"/>
</dbReference>
<organism evidence="3 4">
    <name type="scientific">Elsinoe australis</name>
    <dbReference type="NCBI Taxonomy" id="40998"/>
    <lineage>
        <taxon>Eukaryota</taxon>
        <taxon>Fungi</taxon>
        <taxon>Dikarya</taxon>
        <taxon>Ascomycota</taxon>
        <taxon>Pezizomycotina</taxon>
        <taxon>Dothideomycetes</taxon>
        <taxon>Dothideomycetidae</taxon>
        <taxon>Myriangiales</taxon>
        <taxon>Elsinoaceae</taxon>
        <taxon>Elsinoe</taxon>
    </lineage>
</organism>
<gene>
    <name evidence="3" type="ORF">C1H76_3504</name>
</gene>
<reference evidence="3 4" key="1">
    <citation type="submission" date="2018-02" db="EMBL/GenBank/DDBJ databases">
        <title>Draft genome sequences of Elsinoe sp., causing black scab on jojoba.</title>
        <authorList>
            <person name="Stodart B."/>
            <person name="Jeffress S."/>
            <person name="Ash G."/>
            <person name="Arun Chinnappa K."/>
        </authorList>
    </citation>
    <scope>NUCLEOTIDE SEQUENCE [LARGE SCALE GENOMIC DNA]</scope>
    <source>
        <strain evidence="3 4">Hillstone_2</strain>
    </source>
</reference>
<evidence type="ECO:0000313" key="4">
    <source>
        <dbReference type="Proteomes" id="UP000308133"/>
    </source>
</evidence>
<dbReference type="PANTHER" id="PTHR14187:SF82">
    <property type="entry name" value="FAMILY CHAPERONE, PUTATIVE (AFU_ORTHOLOGUE AFUA_7G08575)-RELATED"/>
    <property type="match status" value="1"/>
</dbReference>
<dbReference type="GO" id="GO:0140662">
    <property type="term" value="F:ATP-dependent protein folding chaperone"/>
    <property type="evidence" value="ECO:0007669"/>
    <property type="project" value="InterPro"/>
</dbReference>
<keyword evidence="1" id="KW-0547">Nucleotide-binding</keyword>
<sequence>MSVGEIPAGGPSIDKLDHYSTKIIPRITPSRSHAGSTFSGVAFVYGTSGQDPDNIHVIKSWSGSRNLTSDKVPTQLLYDDNGTVKKWGYEIEPTDTPLRCIKLLLDHCQTFLSWVSKHELLQALTKVKKTATTAIADYLTQILDFAKKDIEEKYTESMLSTTPIKYVLTVPAVWSDTAKQATLKAATMAGMGKTVHLVSEPEAAAVHALSTIKQKDVHVGDTFIVCDAGGGTLDLITYEVQSLTPLCFREVVPGTGGLCGAAFPNYGFEALMRERLGFTFFEGIVQRRPKSWSTALEYFESYIKRNFDPVQENGVLEKRSFSVPFPDVADNREKGIDCGFLSLSTSEVASIFRPVIDGVLQHLQDQMDKCTGIGKIPDGMILVGGFGQSRYLFKRIKSRFADDAKCTGKNSQGTKSPSRSHRTLTASISNVDKKALLVLQPPTAWTAVQRGAVLRGVSGHDLVSSRKARHHYGIRLNVFFEEGVHPASSKYWDDYDQVYRARDQMVWMVHKGDTVISNSPILENVCVTVTSTFSNNITNLFYCDDDEAPSQYTGGSSSDILLLCSLSVNLGEISPRFWSDKVTASGKKKRLCYQIGFFMQSGRLSFDYRLESVIYGSVDAKFE</sequence>
<keyword evidence="2" id="KW-0067">ATP-binding</keyword>
<dbReference type="Gene3D" id="3.30.420.40">
    <property type="match status" value="1"/>
</dbReference>
<evidence type="ECO:0000256" key="1">
    <source>
        <dbReference type="ARBA" id="ARBA00022741"/>
    </source>
</evidence>
<dbReference type="PANTHER" id="PTHR14187">
    <property type="entry name" value="ALPHA KINASE/ELONGATION FACTOR 2 KINASE"/>
    <property type="match status" value="1"/>
</dbReference>
<name>A0A4V6YAW3_9PEZI</name>
<evidence type="ECO:0000256" key="2">
    <source>
        <dbReference type="ARBA" id="ARBA00022840"/>
    </source>
</evidence>
<proteinExistence type="predicted"/>